<dbReference type="InterPro" id="IPR032675">
    <property type="entry name" value="LRR_dom_sf"/>
</dbReference>
<sequence length="82" mass="9509">MIHPDQWRTMNHNELTTVPYLGEVTPNITTLSLAHNRISELWMHQLHPYISLETLDLSSNSISEIRGWSCPNHAAEILEFKQ</sequence>
<evidence type="ECO:0000313" key="1">
    <source>
        <dbReference type="EMBL" id="CDQ67305.1"/>
    </source>
</evidence>
<dbReference type="Pfam" id="PF13855">
    <property type="entry name" value="LRR_8"/>
    <property type="match status" value="1"/>
</dbReference>
<organism evidence="1 2">
    <name type="scientific">Oncorhynchus mykiss</name>
    <name type="common">Rainbow trout</name>
    <name type="synonym">Salmo gairdneri</name>
    <dbReference type="NCBI Taxonomy" id="8022"/>
    <lineage>
        <taxon>Eukaryota</taxon>
        <taxon>Metazoa</taxon>
        <taxon>Chordata</taxon>
        <taxon>Craniata</taxon>
        <taxon>Vertebrata</taxon>
        <taxon>Euteleostomi</taxon>
        <taxon>Actinopterygii</taxon>
        <taxon>Neopterygii</taxon>
        <taxon>Teleostei</taxon>
        <taxon>Protacanthopterygii</taxon>
        <taxon>Salmoniformes</taxon>
        <taxon>Salmonidae</taxon>
        <taxon>Salmoninae</taxon>
        <taxon>Oncorhynchus</taxon>
    </lineage>
</organism>
<reference evidence="1" key="1">
    <citation type="journal article" date="2014" name="Nat. Commun.">
        <title>The rainbow trout genome provides novel insights into evolution after whole-genome duplication in vertebrates.</title>
        <authorList>
            <person name="Berthelot C."/>
            <person name="Brunet F."/>
            <person name="Chalopin D."/>
            <person name="Juanchich A."/>
            <person name="Bernard M."/>
            <person name="Noel B."/>
            <person name="Bento P."/>
            <person name="Da Silva C."/>
            <person name="Labadie K."/>
            <person name="Alberti A."/>
            <person name="Aury J.M."/>
            <person name="Louis A."/>
            <person name="Dehais P."/>
            <person name="Bardou P."/>
            <person name="Montfort J."/>
            <person name="Klopp C."/>
            <person name="Cabau C."/>
            <person name="Gaspin C."/>
            <person name="Thorgaard G.H."/>
            <person name="Boussaha M."/>
            <person name="Quillet E."/>
            <person name="Guyomard R."/>
            <person name="Galiana D."/>
            <person name="Bobe J."/>
            <person name="Volff J.N."/>
            <person name="Genet C."/>
            <person name="Wincker P."/>
            <person name="Jaillon O."/>
            <person name="Roest Crollius H."/>
            <person name="Guiguen Y."/>
        </authorList>
    </citation>
    <scope>NUCLEOTIDE SEQUENCE [LARGE SCALE GENOMIC DNA]</scope>
</reference>
<dbReference type="EMBL" id="FR904580">
    <property type="protein sequence ID" value="CDQ67305.1"/>
    <property type="molecule type" value="Genomic_DNA"/>
</dbReference>
<evidence type="ECO:0000313" key="2">
    <source>
        <dbReference type="Proteomes" id="UP000193380"/>
    </source>
</evidence>
<dbReference type="STRING" id="8022.A0A060WRS6"/>
<dbReference type="PaxDb" id="8022-A0A060WRS6"/>
<dbReference type="SUPFAM" id="SSF52058">
    <property type="entry name" value="L domain-like"/>
    <property type="match status" value="1"/>
</dbReference>
<gene>
    <name evidence="1" type="ORF">GSONMT00006125001</name>
</gene>
<dbReference type="PROSITE" id="PS51450">
    <property type="entry name" value="LRR"/>
    <property type="match status" value="1"/>
</dbReference>
<accession>A0A060WRS6</accession>
<dbReference type="Gene3D" id="3.80.10.10">
    <property type="entry name" value="Ribonuclease Inhibitor"/>
    <property type="match status" value="1"/>
</dbReference>
<reference evidence="1" key="2">
    <citation type="submission" date="2014-03" db="EMBL/GenBank/DDBJ databases">
        <authorList>
            <person name="Genoscope - CEA"/>
        </authorList>
    </citation>
    <scope>NUCLEOTIDE SEQUENCE</scope>
</reference>
<proteinExistence type="predicted"/>
<dbReference type="InterPro" id="IPR001611">
    <property type="entry name" value="Leu-rich_rpt"/>
</dbReference>
<dbReference type="Proteomes" id="UP000193380">
    <property type="component" value="Unassembled WGS sequence"/>
</dbReference>
<dbReference type="AlphaFoldDB" id="A0A060WRS6"/>
<protein>
    <submittedName>
        <fullName evidence="1">Uncharacterized protein</fullName>
    </submittedName>
</protein>
<name>A0A060WRS6_ONCMY</name>